<dbReference type="Proteomes" id="UP000092993">
    <property type="component" value="Unassembled WGS sequence"/>
</dbReference>
<evidence type="ECO:0000313" key="3">
    <source>
        <dbReference type="Proteomes" id="UP000092993"/>
    </source>
</evidence>
<comment type="caution">
    <text evidence="2">The sequence shown here is derived from an EMBL/GenBank/DDBJ whole genome shotgun (WGS) entry which is preliminary data.</text>
</comment>
<dbReference type="GO" id="GO:1990112">
    <property type="term" value="C:RQC complex"/>
    <property type="evidence" value="ECO:0007669"/>
    <property type="project" value="TreeGrafter"/>
</dbReference>
<dbReference type="OrthoDB" id="2981289at2759"/>
<dbReference type="GO" id="GO:1990116">
    <property type="term" value="P:ribosome-associated ubiquitin-dependent protein catabolic process"/>
    <property type="evidence" value="ECO:0007669"/>
    <property type="project" value="TreeGrafter"/>
</dbReference>
<feature type="compositionally biased region" description="Basic residues" evidence="1">
    <location>
        <begin position="30"/>
        <end position="41"/>
    </location>
</feature>
<name>A0A1C7MAB3_GRIFR</name>
<accession>A0A1C7MAB3</accession>
<feature type="compositionally biased region" description="Basic and acidic residues" evidence="1">
    <location>
        <begin position="191"/>
        <end position="200"/>
    </location>
</feature>
<dbReference type="GO" id="GO:0072344">
    <property type="term" value="P:rescue of stalled ribosome"/>
    <property type="evidence" value="ECO:0007669"/>
    <property type="project" value="TreeGrafter"/>
</dbReference>
<evidence type="ECO:0000256" key="1">
    <source>
        <dbReference type="SAM" id="MobiDB-lite"/>
    </source>
</evidence>
<feature type="compositionally biased region" description="Polar residues" evidence="1">
    <location>
        <begin position="60"/>
        <end position="69"/>
    </location>
</feature>
<dbReference type="InterPro" id="IPR006994">
    <property type="entry name" value="TCF25/Rqc1"/>
</dbReference>
<feature type="region of interest" description="Disordered" evidence="1">
    <location>
        <begin position="158"/>
        <end position="200"/>
    </location>
</feature>
<dbReference type="EMBL" id="LUGG01000010">
    <property type="protein sequence ID" value="OBZ71954.1"/>
    <property type="molecule type" value="Genomic_DNA"/>
</dbReference>
<reference evidence="2 3" key="1">
    <citation type="submission" date="2016-03" db="EMBL/GenBank/DDBJ databases">
        <title>Whole genome sequencing of Grifola frondosa 9006-11.</title>
        <authorList>
            <person name="Min B."/>
            <person name="Park H."/>
            <person name="Kim J.-G."/>
            <person name="Cho H."/>
            <person name="Oh Y.-L."/>
            <person name="Kong W.-S."/>
            <person name="Choi I.-G."/>
        </authorList>
    </citation>
    <scope>NUCLEOTIDE SEQUENCE [LARGE SCALE GENOMIC DNA]</scope>
    <source>
        <strain evidence="2 3">9006-11</strain>
    </source>
</reference>
<evidence type="ECO:0000313" key="2">
    <source>
        <dbReference type="EMBL" id="OBZ71954.1"/>
    </source>
</evidence>
<keyword evidence="3" id="KW-1185">Reference proteome</keyword>
<feature type="compositionally biased region" description="Polar residues" evidence="1">
    <location>
        <begin position="175"/>
        <end position="184"/>
    </location>
</feature>
<dbReference type="AlphaFoldDB" id="A0A1C7MAB3"/>
<protein>
    <submittedName>
        <fullName evidence="2">Uncharacterized protein</fullName>
    </submittedName>
</protein>
<sequence>MPVGQGFSALISATETDEGDSEDITASSSKSKKHKKKKKKPTAVASPTPSGLYVEGSNILVPQTGSTVVGPSKKEKKALKKQKAKEKKDDRDEVDKALAELSVKYPDLQQHVASPANISPAARSASNALSSLLSVSLQHLDSEAEMRKFFGAKVISAAKTSASGSSSPSTRQSAVQRSNLTRPQPTWWPATKREGFPFER</sequence>
<dbReference type="STRING" id="5627.A0A1C7MAB3"/>
<proteinExistence type="predicted"/>
<dbReference type="PANTHER" id="PTHR22684:SF0">
    <property type="entry name" value="RIBOSOME QUALITY CONTROL COMPLEX SUBUNIT TCF25"/>
    <property type="match status" value="1"/>
</dbReference>
<dbReference type="PANTHER" id="PTHR22684">
    <property type="entry name" value="NULP1-RELATED"/>
    <property type="match status" value="1"/>
</dbReference>
<organism evidence="2 3">
    <name type="scientific">Grifola frondosa</name>
    <name type="common">Maitake</name>
    <name type="synonym">Polyporus frondosus</name>
    <dbReference type="NCBI Taxonomy" id="5627"/>
    <lineage>
        <taxon>Eukaryota</taxon>
        <taxon>Fungi</taxon>
        <taxon>Dikarya</taxon>
        <taxon>Basidiomycota</taxon>
        <taxon>Agaricomycotina</taxon>
        <taxon>Agaricomycetes</taxon>
        <taxon>Polyporales</taxon>
        <taxon>Grifolaceae</taxon>
        <taxon>Grifola</taxon>
    </lineage>
</organism>
<feature type="compositionally biased region" description="Basic residues" evidence="1">
    <location>
        <begin position="74"/>
        <end position="85"/>
    </location>
</feature>
<feature type="region of interest" description="Disordered" evidence="1">
    <location>
        <begin position="1"/>
        <end position="93"/>
    </location>
</feature>
<feature type="compositionally biased region" description="Low complexity" evidence="1">
    <location>
        <begin position="158"/>
        <end position="174"/>
    </location>
</feature>
<gene>
    <name evidence="2" type="ORF">A0H81_08155</name>
</gene>